<keyword evidence="4" id="KW-1185">Reference proteome</keyword>
<keyword evidence="1" id="KW-0732">Signal</keyword>
<feature type="domain" description="DUF302" evidence="2">
    <location>
        <begin position="55"/>
        <end position="113"/>
    </location>
</feature>
<dbReference type="Proteomes" id="UP000199550">
    <property type="component" value="Unassembled WGS sequence"/>
</dbReference>
<reference evidence="3 4" key="1">
    <citation type="submission" date="2016-10" db="EMBL/GenBank/DDBJ databases">
        <authorList>
            <person name="de Groot N.N."/>
        </authorList>
    </citation>
    <scope>NUCLEOTIDE SEQUENCE [LARGE SCALE GENOMIC DNA]</scope>
    <source>
        <strain evidence="3 4">DSM 16199</strain>
    </source>
</reference>
<accession>A0A1I4C0C3</accession>
<dbReference type="Pfam" id="PF03625">
    <property type="entry name" value="DUF302"/>
    <property type="match status" value="1"/>
</dbReference>
<evidence type="ECO:0000256" key="1">
    <source>
        <dbReference type="SAM" id="SignalP"/>
    </source>
</evidence>
<dbReference type="PANTHER" id="PTHR38342:SF2">
    <property type="entry name" value="INNER MEMBRANE OR EXPORTED"/>
    <property type="match status" value="1"/>
</dbReference>
<dbReference type="CDD" id="cd14797">
    <property type="entry name" value="DUF302"/>
    <property type="match status" value="1"/>
</dbReference>
<dbReference type="InterPro" id="IPR005180">
    <property type="entry name" value="DUF302"/>
</dbReference>
<protein>
    <submittedName>
        <fullName evidence="3">Uncharacterized conserved protein, DUF302 family</fullName>
    </submittedName>
</protein>
<proteinExistence type="predicted"/>
<evidence type="ECO:0000313" key="4">
    <source>
        <dbReference type="Proteomes" id="UP000199550"/>
    </source>
</evidence>
<sequence>MIRTTLAAAALALPALAAPASAEVITKTTDRTVYDAMNALETAVTDAGATVFARVDHATGAASVDMELMPMELLIFGNPQLGTPALQADGLAGLVLPLKVLVYEKDGQTLIAYEAVPDMFDGLNIPADAEYAAKMAGALDMLTEKAAN</sequence>
<evidence type="ECO:0000313" key="3">
    <source>
        <dbReference type="EMBL" id="SFK74213.1"/>
    </source>
</evidence>
<gene>
    <name evidence="3" type="ORF">SAMN04488004_101275</name>
</gene>
<dbReference type="OrthoDB" id="9799367at2"/>
<dbReference type="AlphaFoldDB" id="A0A1I4C0C3"/>
<dbReference type="PANTHER" id="PTHR38342">
    <property type="entry name" value="SLR5037 PROTEIN"/>
    <property type="match status" value="1"/>
</dbReference>
<dbReference type="SUPFAM" id="SSF103247">
    <property type="entry name" value="TT1751-like"/>
    <property type="match status" value="1"/>
</dbReference>
<feature type="chain" id="PRO_5011641667" evidence="1">
    <location>
        <begin position="23"/>
        <end position="148"/>
    </location>
</feature>
<dbReference type="STRING" id="195913.SAMN04488004_101275"/>
<dbReference type="InterPro" id="IPR035923">
    <property type="entry name" value="TT1751-like_sf"/>
</dbReference>
<dbReference type="RefSeq" id="WP_090184479.1">
    <property type="nucleotide sequence ID" value="NZ_CAXIDI010000018.1"/>
</dbReference>
<name>A0A1I4C0C3_9RHOB</name>
<evidence type="ECO:0000259" key="2">
    <source>
        <dbReference type="Pfam" id="PF03625"/>
    </source>
</evidence>
<feature type="signal peptide" evidence="1">
    <location>
        <begin position="1"/>
        <end position="22"/>
    </location>
</feature>
<organism evidence="3 4">
    <name type="scientific">Loktanella salsilacus</name>
    <dbReference type="NCBI Taxonomy" id="195913"/>
    <lineage>
        <taxon>Bacteria</taxon>
        <taxon>Pseudomonadati</taxon>
        <taxon>Pseudomonadota</taxon>
        <taxon>Alphaproteobacteria</taxon>
        <taxon>Rhodobacterales</taxon>
        <taxon>Roseobacteraceae</taxon>
        <taxon>Loktanella</taxon>
    </lineage>
</organism>
<dbReference type="EMBL" id="FOTF01000001">
    <property type="protein sequence ID" value="SFK74213.1"/>
    <property type="molecule type" value="Genomic_DNA"/>
</dbReference>
<dbReference type="Gene3D" id="3.30.310.70">
    <property type="entry name" value="TT1751-like domain"/>
    <property type="match status" value="1"/>
</dbReference>